<organism evidence="2 3">
    <name type="scientific">Penicillium citrinum</name>
    <dbReference type="NCBI Taxonomy" id="5077"/>
    <lineage>
        <taxon>Eukaryota</taxon>
        <taxon>Fungi</taxon>
        <taxon>Dikarya</taxon>
        <taxon>Ascomycota</taxon>
        <taxon>Pezizomycotina</taxon>
        <taxon>Eurotiomycetes</taxon>
        <taxon>Eurotiomycetidae</taxon>
        <taxon>Eurotiales</taxon>
        <taxon>Aspergillaceae</taxon>
        <taxon>Penicillium</taxon>
    </lineage>
</organism>
<evidence type="ECO:0000259" key="1">
    <source>
        <dbReference type="Pfam" id="PF01370"/>
    </source>
</evidence>
<keyword evidence="3" id="KW-1185">Reference proteome</keyword>
<dbReference type="InterPro" id="IPR001509">
    <property type="entry name" value="Epimerase_deHydtase"/>
</dbReference>
<evidence type="ECO:0000313" key="3">
    <source>
        <dbReference type="Proteomes" id="UP001147733"/>
    </source>
</evidence>
<name>A0A9W9NSK9_PENCI</name>
<dbReference type="AlphaFoldDB" id="A0A9W9NSK9"/>
<dbReference type="InterPro" id="IPR050177">
    <property type="entry name" value="Lipid_A_modif_metabolic_enz"/>
</dbReference>
<dbReference type="InterPro" id="IPR036291">
    <property type="entry name" value="NAD(P)-bd_dom_sf"/>
</dbReference>
<reference evidence="2" key="2">
    <citation type="journal article" date="2023" name="IMA Fungus">
        <title>Comparative genomic study of the Penicillium genus elucidates a diverse pangenome and 15 lateral gene transfer events.</title>
        <authorList>
            <person name="Petersen C."/>
            <person name="Sorensen T."/>
            <person name="Nielsen M.R."/>
            <person name="Sondergaard T.E."/>
            <person name="Sorensen J.L."/>
            <person name="Fitzpatrick D.A."/>
            <person name="Frisvad J.C."/>
            <person name="Nielsen K.L."/>
        </authorList>
    </citation>
    <scope>NUCLEOTIDE SEQUENCE</scope>
    <source>
        <strain evidence="2">IBT 23319</strain>
    </source>
</reference>
<accession>A0A9W9NSK9</accession>
<evidence type="ECO:0000313" key="2">
    <source>
        <dbReference type="EMBL" id="KAJ5224258.1"/>
    </source>
</evidence>
<dbReference type="Proteomes" id="UP001147733">
    <property type="component" value="Unassembled WGS sequence"/>
</dbReference>
<protein>
    <recommendedName>
        <fullName evidence="1">NAD-dependent epimerase/dehydratase domain-containing protein</fullName>
    </recommendedName>
</protein>
<gene>
    <name evidence="2" type="ORF">N7469_007761</name>
</gene>
<dbReference type="EMBL" id="JAPQKT010000007">
    <property type="protein sequence ID" value="KAJ5224258.1"/>
    <property type="molecule type" value="Genomic_DNA"/>
</dbReference>
<sequence length="397" mass="44494">MTDANKPAVLIIGGSWCADCVVPVLGEGLIGFIGRHVALHLHENQLASEVRLVDKVLPQLAWLAPEFEEACSKEKFVQADASREQHLPRIFDRANGEQFDYVINCGGETRHSQPDDVYEARSCNLSIMLGKEIAKRGIKSYVECSTAHVYKSGSSPRKELDKLQPWHKLAKWKLKAAEEILKIPGLNYCALRLPHVYGEYNSGYFAMALCLARVHLEMGQDLELLYTKDVKVNTLHVKDAASALFEAAKWRAGRTASSEGTPSIFKEPSAPWAFNVVDHNETQQEHVANALAEVFGLKVTFIGSLVSQLAKMNLDDAVDDMNEVSLQEWAELIEKSKIERPGPISPFLELDVLKDQDMSIDGSLFESTVGWKPKYERFNADSVRAMVDSYKRMGWWP</sequence>
<feature type="domain" description="NAD-dependent epimerase/dehydratase" evidence="1">
    <location>
        <begin position="28"/>
        <end position="250"/>
    </location>
</feature>
<dbReference type="PANTHER" id="PTHR43245:SF11">
    <property type="entry name" value="LD23561P"/>
    <property type="match status" value="1"/>
</dbReference>
<dbReference type="OrthoDB" id="16464at2759"/>
<dbReference type="Gene3D" id="3.40.50.720">
    <property type="entry name" value="NAD(P)-binding Rossmann-like Domain"/>
    <property type="match status" value="1"/>
</dbReference>
<reference evidence="2" key="1">
    <citation type="submission" date="2022-11" db="EMBL/GenBank/DDBJ databases">
        <authorList>
            <person name="Petersen C."/>
        </authorList>
    </citation>
    <scope>NUCLEOTIDE SEQUENCE</scope>
    <source>
        <strain evidence="2">IBT 23319</strain>
    </source>
</reference>
<dbReference type="Pfam" id="PF01370">
    <property type="entry name" value="Epimerase"/>
    <property type="match status" value="1"/>
</dbReference>
<dbReference type="PANTHER" id="PTHR43245">
    <property type="entry name" value="BIFUNCTIONAL POLYMYXIN RESISTANCE PROTEIN ARNA"/>
    <property type="match status" value="1"/>
</dbReference>
<dbReference type="GeneID" id="81385846"/>
<proteinExistence type="predicted"/>
<comment type="caution">
    <text evidence="2">The sequence shown here is derived from an EMBL/GenBank/DDBJ whole genome shotgun (WGS) entry which is preliminary data.</text>
</comment>
<dbReference type="SUPFAM" id="SSF51735">
    <property type="entry name" value="NAD(P)-binding Rossmann-fold domains"/>
    <property type="match status" value="1"/>
</dbReference>
<dbReference type="RefSeq" id="XP_056498230.1">
    <property type="nucleotide sequence ID" value="XM_056646679.1"/>
</dbReference>